<proteinExistence type="predicted"/>
<reference evidence="1" key="1">
    <citation type="submission" date="2021-06" db="EMBL/GenBank/DDBJ databases">
        <authorList>
            <person name="Kallberg Y."/>
            <person name="Tangrot J."/>
            <person name="Rosling A."/>
        </authorList>
    </citation>
    <scope>NUCLEOTIDE SEQUENCE</scope>
    <source>
        <strain evidence="1">MA461A</strain>
    </source>
</reference>
<feature type="non-terminal residue" evidence="1">
    <location>
        <position position="89"/>
    </location>
</feature>
<dbReference type="Proteomes" id="UP000789920">
    <property type="component" value="Unassembled WGS sequence"/>
</dbReference>
<accession>A0ACA9PZ50</accession>
<dbReference type="EMBL" id="CAJVQC010024437">
    <property type="protein sequence ID" value="CAG8726426.1"/>
    <property type="molecule type" value="Genomic_DNA"/>
</dbReference>
<keyword evidence="2" id="KW-1185">Reference proteome</keyword>
<protein>
    <submittedName>
        <fullName evidence="1">20170_t:CDS:1</fullName>
    </submittedName>
</protein>
<gene>
    <name evidence="1" type="ORF">RPERSI_LOCUS11731</name>
</gene>
<comment type="caution">
    <text evidence="1">The sequence shown here is derived from an EMBL/GenBank/DDBJ whole genome shotgun (WGS) entry which is preliminary data.</text>
</comment>
<name>A0ACA9PZ50_9GLOM</name>
<organism evidence="1 2">
    <name type="scientific">Racocetra persica</name>
    <dbReference type="NCBI Taxonomy" id="160502"/>
    <lineage>
        <taxon>Eukaryota</taxon>
        <taxon>Fungi</taxon>
        <taxon>Fungi incertae sedis</taxon>
        <taxon>Mucoromycota</taxon>
        <taxon>Glomeromycotina</taxon>
        <taxon>Glomeromycetes</taxon>
        <taxon>Diversisporales</taxon>
        <taxon>Gigasporaceae</taxon>
        <taxon>Racocetra</taxon>
    </lineage>
</organism>
<feature type="non-terminal residue" evidence="1">
    <location>
        <position position="1"/>
    </location>
</feature>
<evidence type="ECO:0000313" key="1">
    <source>
        <dbReference type="EMBL" id="CAG8726426.1"/>
    </source>
</evidence>
<sequence>KNDDSNEKKKRTLDKGNTKDSYTELDANLETHLVKRRRRTTEQEKEILKAILDDDSFSESKALTILQQLTDQGEEGWTLQRIRVYWNNH</sequence>
<evidence type="ECO:0000313" key="2">
    <source>
        <dbReference type="Proteomes" id="UP000789920"/>
    </source>
</evidence>